<reference evidence="1 2" key="1">
    <citation type="submission" date="2013-02" db="EMBL/GenBank/DDBJ databases">
        <title>The Genome Annotation of Plasmodium falciparum Vietnam Oak-Knoll (FVO).</title>
        <authorList>
            <consortium name="The Broad Institute Genome Sequencing Platform"/>
            <consortium name="The Broad Institute Genome Sequencing Center for Infectious Disease"/>
            <person name="Neafsey D."/>
            <person name="Hoffman S."/>
            <person name="Volkman S."/>
            <person name="Rosenthal P."/>
            <person name="Walker B."/>
            <person name="Young S.K."/>
            <person name="Zeng Q."/>
            <person name="Gargeya S."/>
            <person name="Fitzgerald M."/>
            <person name="Haas B."/>
            <person name="Abouelleil A."/>
            <person name="Allen A.W."/>
            <person name="Alvarado L."/>
            <person name="Arachchi H.M."/>
            <person name="Berlin A.M."/>
            <person name="Chapman S.B."/>
            <person name="Gainer-Dewar J."/>
            <person name="Goldberg J."/>
            <person name="Griggs A."/>
            <person name="Gujja S."/>
            <person name="Hansen M."/>
            <person name="Howarth C."/>
            <person name="Imamovic A."/>
            <person name="Ireland A."/>
            <person name="Larimer J."/>
            <person name="McCowan C."/>
            <person name="Murphy C."/>
            <person name="Pearson M."/>
            <person name="Poon T.W."/>
            <person name="Priest M."/>
            <person name="Roberts A."/>
            <person name="Saif S."/>
            <person name="Shea T."/>
            <person name="Sisk P."/>
            <person name="Sykes S."/>
            <person name="Wortman J."/>
            <person name="Nusbaum C."/>
            <person name="Birren B."/>
        </authorList>
    </citation>
    <scope>NUCLEOTIDE SEQUENCE [LARGE SCALE GENOMIC DNA]</scope>
    <source>
        <strain evidence="2">Vietnam Oak-Knoll (FVO)</strain>
    </source>
</reference>
<evidence type="ECO:0000313" key="1">
    <source>
        <dbReference type="EMBL" id="ETW16538.1"/>
    </source>
</evidence>
<protein>
    <submittedName>
        <fullName evidence="1">Uncharacterized protein</fullName>
    </submittedName>
</protein>
<reference evidence="1 2" key="2">
    <citation type="submission" date="2013-02" db="EMBL/GenBank/DDBJ databases">
        <title>The Genome Sequence of Plasmodium falciparum Vietnam Oak-Knoll (FVO).</title>
        <authorList>
            <consortium name="The Broad Institute Genome Sequencing Platform"/>
            <consortium name="The Broad Institute Genome Sequencing Center for Infectious Disease"/>
            <person name="Neafsey D."/>
            <person name="Cheeseman I."/>
            <person name="Volkman S."/>
            <person name="Adams J."/>
            <person name="Walker B."/>
            <person name="Young S.K."/>
            <person name="Zeng Q."/>
            <person name="Gargeya S."/>
            <person name="Fitzgerald M."/>
            <person name="Haas B."/>
            <person name="Abouelleil A."/>
            <person name="Alvarado L."/>
            <person name="Arachchi H.M."/>
            <person name="Berlin A.M."/>
            <person name="Chapman S.B."/>
            <person name="Dewar J."/>
            <person name="Goldberg J."/>
            <person name="Griggs A."/>
            <person name="Gujja S."/>
            <person name="Hansen M."/>
            <person name="Howarth C."/>
            <person name="Imamovic A."/>
            <person name="Larimer J."/>
            <person name="McCowan C."/>
            <person name="Murphy C."/>
            <person name="Neiman D."/>
            <person name="Pearson M."/>
            <person name="Priest M."/>
            <person name="Roberts A."/>
            <person name="Saif S."/>
            <person name="Shea T."/>
            <person name="Sisk P."/>
            <person name="Sykes S."/>
            <person name="Wortman J."/>
            <person name="Nusbaum C."/>
            <person name="Birren B."/>
        </authorList>
    </citation>
    <scope>NUCLEOTIDE SEQUENCE [LARGE SCALE GENOMIC DNA]</scope>
    <source>
        <strain evidence="2">Vietnam Oak-Knoll (FVO)</strain>
    </source>
</reference>
<dbReference type="Proteomes" id="UP000030690">
    <property type="component" value="Unassembled WGS sequence"/>
</dbReference>
<gene>
    <name evidence="1" type="ORF">PFFVO_04591</name>
</gene>
<name>A0A024V0K5_PLAFA</name>
<accession>A0A024V0K5</accession>
<dbReference type="AlphaFoldDB" id="A0A024V0K5"/>
<dbReference type="EMBL" id="KI925143">
    <property type="protein sequence ID" value="ETW16538.1"/>
    <property type="molecule type" value="Genomic_DNA"/>
</dbReference>
<evidence type="ECO:0000313" key="2">
    <source>
        <dbReference type="Proteomes" id="UP000030690"/>
    </source>
</evidence>
<proteinExistence type="predicted"/>
<organism evidence="1 2">
    <name type="scientific">Plasmodium falciparum Vietnam Oak-Knoll</name>
    <name type="common">FVO</name>
    <dbReference type="NCBI Taxonomy" id="1036723"/>
    <lineage>
        <taxon>Eukaryota</taxon>
        <taxon>Sar</taxon>
        <taxon>Alveolata</taxon>
        <taxon>Apicomplexa</taxon>
        <taxon>Aconoidasida</taxon>
        <taxon>Haemosporida</taxon>
        <taxon>Plasmodiidae</taxon>
        <taxon>Plasmodium</taxon>
        <taxon>Plasmodium (Laverania)</taxon>
    </lineage>
</organism>
<sequence>MSDICFISFLKKKEDNVMNICENIYGNVSLGKKYFFILNLKT</sequence>